<dbReference type="AlphaFoldDB" id="A0A562J5J2"/>
<evidence type="ECO:0000313" key="2">
    <source>
        <dbReference type="Proteomes" id="UP000315343"/>
    </source>
</evidence>
<sequence>MKWEHEFATALFNNAVIFLNEAVGFINLGLNERRNIVLSIVNIQIAIELALKSSIVNYYGVRTVLMDPQSRMTDEEIEKLFRENRLKLKEYNMLKNFTKTKDANIEVYNFEKTQYKHMEQFQKYRNQILHSSYIFSDEEIKKIEQDIIYVLIHIMGILMSDSTDYEYKHFMQEYLNGREYSKLLHNPIYNRELYEFLENEYDKLYTCPYCSTRTVTPYKYCARCLTNFDVSKDIFAFVKCGWCGEEMVICDSGNIEYNNNMIKGLCLNCGEDTIVYKCHKCHDFVNVELFDKSDCCENYCKRDTL</sequence>
<organism evidence="1 2">
    <name type="scientific">Sedimentibacter saalensis</name>
    <dbReference type="NCBI Taxonomy" id="130788"/>
    <lineage>
        <taxon>Bacteria</taxon>
        <taxon>Bacillati</taxon>
        <taxon>Bacillota</taxon>
        <taxon>Tissierellia</taxon>
        <taxon>Sedimentibacter</taxon>
    </lineage>
</organism>
<name>A0A562J5J2_9FIRM</name>
<keyword evidence="2" id="KW-1185">Reference proteome</keyword>
<comment type="caution">
    <text evidence="1">The sequence shown here is derived from an EMBL/GenBank/DDBJ whole genome shotgun (WGS) entry which is preliminary data.</text>
</comment>
<proteinExistence type="predicted"/>
<protein>
    <submittedName>
        <fullName evidence="1">Uncharacterized protein</fullName>
    </submittedName>
</protein>
<dbReference type="RefSeq" id="WP_145085443.1">
    <property type="nucleotide sequence ID" value="NZ_VLKH01000010.1"/>
</dbReference>
<reference evidence="1 2" key="1">
    <citation type="submission" date="2019-07" db="EMBL/GenBank/DDBJ databases">
        <title>Genomic Encyclopedia of Type Strains, Phase I: the one thousand microbial genomes (KMG-I) project.</title>
        <authorList>
            <person name="Kyrpides N."/>
        </authorList>
    </citation>
    <scope>NUCLEOTIDE SEQUENCE [LARGE SCALE GENOMIC DNA]</scope>
    <source>
        <strain evidence="1 2">DSM 13558</strain>
    </source>
</reference>
<accession>A0A562J5J2</accession>
<dbReference type="EMBL" id="VLKH01000010">
    <property type="protein sequence ID" value="TWH78155.1"/>
    <property type="molecule type" value="Genomic_DNA"/>
</dbReference>
<dbReference type="Proteomes" id="UP000315343">
    <property type="component" value="Unassembled WGS sequence"/>
</dbReference>
<gene>
    <name evidence="1" type="ORF">LY60_02996</name>
</gene>
<evidence type="ECO:0000313" key="1">
    <source>
        <dbReference type="EMBL" id="TWH78155.1"/>
    </source>
</evidence>